<dbReference type="GO" id="GO:0005509">
    <property type="term" value="F:calcium ion binding"/>
    <property type="evidence" value="ECO:0007669"/>
    <property type="project" value="InterPro"/>
</dbReference>
<dbReference type="SUPFAM" id="SSF56399">
    <property type="entry name" value="ADP-ribosylation"/>
    <property type="match status" value="1"/>
</dbReference>
<name>A0A7S4W7T4_9DINO</name>
<evidence type="ECO:0000256" key="2">
    <source>
        <dbReference type="ARBA" id="ARBA00022676"/>
    </source>
</evidence>
<dbReference type="InterPro" id="IPR018247">
    <property type="entry name" value="EF_Hand_1_Ca_BS"/>
</dbReference>
<dbReference type="EMBL" id="HBNR01061572">
    <property type="protein sequence ID" value="CAE4631026.1"/>
    <property type="molecule type" value="Transcribed_RNA"/>
</dbReference>
<comment type="subcellular location">
    <subcellularLocation>
        <location evidence="1">Nucleus</location>
    </subcellularLocation>
</comment>
<dbReference type="SMART" id="SM00054">
    <property type="entry name" value="EFh"/>
    <property type="match status" value="2"/>
</dbReference>
<dbReference type="InterPro" id="IPR011992">
    <property type="entry name" value="EF-hand-dom_pair"/>
</dbReference>
<evidence type="ECO:0000256" key="1">
    <source>
        <dbReference type="ARBA" id="ARBA00004123"/>
    </source>
</evidence>
<feature type="compositionally biased region" description="Low complexity" evidence="7">
    <location>
        <begin position="1"/>
        <end position="13"/>
    </location>
</feature>
<keyword evidence="4" id="KW-0106">Calcium</keyword>
<dbReference type="Gene3D" id="1.10.238.10">
    <property type="entry name" value="EF-hand"/>
    <property type="match status" value="1"/>
</dbReference>
<dbReference type="GO" id="GO:0005634">
    <property type="term" value="C:nucleus"/>
    <property type="evidence" value="ECO:0007669"/>
    <property type="project" value="UniProtKB-SubCell"/>
</dbReference>
<proteinExistence type="predicted"/>
<feature type="domain" description="EF-hand" evidence="8">
    <location>
        <begin position="199"/>
        <end position="234"/>
    </location>
</feature>
<feature type="compositionally biased region" description="Low complexity" evidence="7">
    <location>
        <begin position="73"/>
        <end position="89"/>
    </location>
</feature>
<protein>
    <recommendedName>
        <fullName evidence="8">EF-hand domain-containing protein</fullName>
    </recommendedName>
</protein>
<sequence>MSVQPPAGAAQPPGGAGPPPGGGGTGAGQPPGPPGTPGGAPGGPPGGPPPHGGPPGGFYYGTPGFPGPPGAGAPPSVYTTTTTTATAGGPYPPGSVMLPVPTGQPLGSGHGLAPQPGAPPPTANRQSLITHQHPLALNSDGSPWMCDQCQRASRQSPGMYRYRCPQGCDFDLCGDCLQLQVKLGVGGGVVQEEVAPEEQIPEELQEAFGKMDSDGSGHLSKLKLILALARDPDLASFALPGVDCGALMSDERSFDAADALFDSMAKGKHRIVLSDFAAHFNGRDEVARKSKGKKEEMREIFDLIDADKSGSVSKLELIAAVQQNTDVDNFILPGLDSSSVMSDEAHFDRVNAVFEAIAGGRKRFCFTDFERYYGKMGAKARPRAKTLDMTNMRSLKRVFIIGPGFGRELNPQQSKMLESAGFNIHWCVNLPNPESPNFPVAPYLDQIKAELDQVSPDIVACASKGGVYCVGLWQRRYWLGPTLLINAHPTCQVLPQGMNIVLAHGSNDEVYSRSRTELESLIATGSENKCFLYYVANSGPLPNGQRSRVGDMHNMVSLLANDCLPRLVDAALCEEGPEVHIVRTWRERLTNSRLDAEAYLGYLPEQLRGRWASTYQRGHEDKKLFDVAPDSEEYKSVLTVFKAHPKETPAYYIAHESVWDSTRVARIQRVENGFQEDGCVRPYYETLRRSLEDQKVDFEPGTHTVWAFHGSADRQAIESIVTNPVAGFQPLASGTRGASLWGLGTYFARDASYVAHGGFCGPPTNDGRQMLMCLVATGMPCLGDPYHKGVLPFRVRPHRYNSSVDSLSSPEIYIIQHPGAAIPAYLITFYP</sequence>
<evidence type="ECO:0000313" key="9">
    <source>
        <dbReference type="EMBL" id="CAE4631026.1"/>
    </source>
</evidence>
<evidence type="ECO:0000259" key="8">
    <source>
        <dbReference type="PROSITE" id="PS50222"/>
    </source>
</evidence>
<feature type="domain" description="EF-hand" evidence="8">
    <location>
        <begin position="292"/>
        <end position="327"/>
    </location>
</feature>
<dbReference type="InterPro" id="IPR046349">
    <property type="entry name" value="C1-like_sf"/>
</dbReference>
<dbReference type="InterPro" id="IPR052056">
    <property type="entry name" value="Mono-ARTD/PARP"/>
</dbReference>
<keyword evidence="2" id="KW-0328">Glycosyltransferase</keyword>
<dbReference type="PANTHER" id="PTHR14453:SF67">
    <property type="entry name" value="POLY [ADP-RIBOSE] POLYMERASE"/>
    <property type="match status" value="1"/>
</dbReference>
<keyword evidence="5" id="KW-0520">NAD</keyword>
<dbReference type="AlphaFoldDB" id="A0A7S4W7T4"/>
<dbReference type="Pfam" id="PF13202">
    <property type="entry name" value="EF-hand_5"/>
    <property type="match status" value="1"/>
</dbReference>
<dbReference type="PANTHER" id="PTHR14453">
    <property type="entry name" value="PARP/ZINC FINGER CCCH TYPE DOMAIN CONTAINING PROTEIN"/>
    <property type="match status" value="1"/>
</dbReference>
<dbReference type="PROSITE" id="PS50222">
    <property type="entry name" value="EF_HAND_2"/>
    <property type="match status" value="2"/>
</dbReference>
<reference evidence="9" key="1">
    <citation type="submission" date="2021-01" db="EMBL/GenBank/DDBJ databases">
        <authorList>
            <person name="Corre E."/>
            <person name="Pelletier E."/>
            <person name="Niang G."/>
            <person name="Scheremetjew M."/>
            <person name="Finn R."/>
            <person name="Kale V."/>
            <person name="Holt S."/>
            <person name="Cochrane G."/>
            <person name="Meng A."/>
            <person name="Brown T."/>
            <person name="Cohen L."/>
        </authorList>
    </citation>
    <scope>NUCLEOTIDE SEQUENCE</scope>
    <source>
        <strain evidence="9">CCMP3105</strain>
    </source>
</reference>
<dbReference type="GO" id="GO:0003714">
    <property type="term" value="F:transcription corepressor activity"/>
    <property type="evidence" value="ECO:0007669"/>
    <property type="project" value="TreeGrafter"/>
</dbReference>
<evidence type="ECO:0000256" key="4">
    <source>
        <dbReference type="ARBA" id="ARBA00022837"/>
    </source>
</evidence>
<evidence type="ECO:0000256" key="6">
    <source>
        <dbReference type="ARBA" id="ARBA00023242"/>
    </source>
</evidence>
<dbReference type="SUPFAM" id="SSF47473">
    <property type="entry name" value="EF-hand"/>
    <property type="match status" value="1"/>
</dbReference>
<accession>A0A7S4W7T4</accession>
<gene>
    <name evidence="9" type="ORF">AMON00008_LOCUS43372</name>
</gene>
<dbReference type="PROSITE" id="PS00018">
    <property type="entry name" value="EF_HAND_1"/>
    <property type="match status" value="1"/>
</dbReference>
<dbReference type="InterPro" id="IPR002048">
    <property type="entry name" value="EF_hand_dom"/>
</dbReference>
<keyword evidence="3" id="KW-0808">Transferase</keyword>
<evidence type="ECO:0000256" key="7">
    <source>
        <dbReference type="SAM" id="MobiDB-lite"/>
    </source>
</evidence>
<dbReference type="Gene3D" id="3.90.228.10">
    <property type="match status" value="1"/>
</dbReference>
<dbReference type="GO" id="GO:0016757">
    <property type="term" value="F:glycosyltransferase activity"/>
    <property type="evidence" value="ECO:0007669"/>
    <property type="project" value="UniProtKB-KW"/>
</dbReference>
<dbReference type="GO" id="GO:0005737">
    <property type="term" value="C:cytoplasm"/>
    <property type="evidence" value="ECO:0007669"/>
    <property type="project" value="TreeGrafter"/>
</dbReference>
<keyword evidence="6" id="KW-0539">Nucleus</keyword>
<dbReference type="GO" id="GO:0010629">
    <property type="term" value="P:negative regulation of gene expression"/>
    <property type="evidence" value="ECO:0007669"/>
    <property type="project" value="TreeGrafter"/>
</dbReference>
<organism evidence="9">
    <name type="scientific">Alexandrium monilatum</name>
    <dbReference type="NCBI Taxonomy" id="311494"/>
    <lineage>
        <taxon>Eukaryota</taxon>
        <taxon>Sar</taxon>
        <taxon>Alveolata</taxon>
        <taxon>Dinophyceae</taxon>
        <taxon>Gonyaulacales</taxon>
        <taxon>Pyrocystaceae</taxon>
        <taxon>Alexandrium</taxon>
    </lineage>
</organism>
<feature type="region of interest" description="Disordered" evidence="7">
    <location>
        <begin position="1"/>
        <end position="126"/>
    </location>
</feature>
<dbReference type="SUPFAM" id="SSF57889">
    <property type="entry name" value="Cysteine-rich domain"/>
    <property type="match status" value="1"/>
</dbReference>
<evidence type="ECO:0000256" key="3">
    <source>
        <dbReference type="ARBA" id="ARBA00022679"/>
    </source>
</evidence>
<feature type="compositionally biased region" description="Pro residues" evidence="7">
    <location>
        <begin position="30"/>
        <end position="53"/>
    </location>
</feature>
<evidence type="ECO:0000256" key="5">
    <source>
        <dbReference type="ARBA" id="ARBA00023027"/>
    </source>
</evidence>